<dbReference type="OrthoDB" id="10257471at2759"/>
<reference evidence="3" key="2">
    <citation type="submission" date="2015-01" db="EMBL/GenBank/DDBJ databases">
        <title>Evolutionary Origins and Diversification of the Mycorrhizal Mutualists.</title>
        <authorList>
            <consortium name="DOE Joint Genome Institute"/>
            <consortium name="Mycorrhizal Genomics Consortium"/>
            <person name="Kohler A."/>
            <person name="Kuo A."/>
            <person name="Nagy L.G."/>
            <person name="Floudas D."/>
            <person name="Copeland A."/>
            <person name="Barry K.W."/>
            <person name="Cichocki N."/>
            <person name="Veneault-Fourrey C."/>
            <person name="LaButti K."/>
            <person name="Lindquist E.A."/>
            <person name="Lipzen A."/>
            <person name="Lundell T."/>
            <person name="Morin E."/>
            <person name="Murat C."/>
            <person name="Riley R."/>
            <person name="Ohm R."/>
            <person name="Sun H."/>
            <person name="Tunlid A."/>
            <person name="Henrissat B."/>
            <person name="Grigoriev I.V."/>
            <person name="Hibbett D.S."/>
            <person name="Martin F."/>
        </authorList>
    </citation>
    <scope>NUCLEOTIDE SEQUENCE [LARGE SCALE GENOMIC DNA]</scope>
    <source>
        <strain evidence="3">MUT 4182</strain>
    </source>
</reference>
<protein>
    <recommendedName>
        <fullName evidence="1">F-box domain-containing protein</fullName>
    </recommendedName>
</protein>
<sequence>MATVFTALPPNVLLSVFQLLNPRDLVRFFSTCRVLYELSSTDPQIWEEPVTRQISLWGIPIQNAEVIGRPIQGLQRTAERPWRFHDMFKHCHSAEDFKFFRLEFEDFTNFGAVELLPTACWMFFLATQTSDDPNVQPGPKRIIAGDFGGESARFPSTVIVPDSTRTFKAQFGGNGVLLFAMAELPEEFSALFVLDFTTSPTEPNDFAILGGVTVPFLMKQDYVVVGDLWAACSSDGTVVLVWDWRAGTQVFCRLEPREEQTTPSYMPLVDVRGGIVFFWGSAEQCIVGYMPSRTAEPEEPELYHLRRKQELCFSMHPMLTSFLPPPGTQCVVRVVYSTLKASEGSTHIIFAVFPELTLRIQPLPFANQGGRPKFFYMRTYPMKNHLIIEDTEWNADEESPTVCRETIDGGVIAMNAKGEILYSERAQEEGTPFLQNVLEGTLPRY</sequence>
<accession>A0A0C3Q226</accession>
<dbReference type="InterPro" id="IPR001810">
    <property type="entry name" value="F-box_dom"/>
</dbReference>
<dbReference type="SUPFAM" id="SSF81383">
    <property type="entry name" value="F-box domain"/>
    <property type="match status" value="1"/>
</dbReference>
<evidence type="ECO:0000313" key="3">
    <source>
        <dbReference type="Proteomes" id="UP000054248"/>
    </source>
</evidence>
<evidence type="ECO:0000259" key="1">
    <source>
        <dbReference type="PROSITE" id="PS50181"/>
    </source>
</evidence>
<keyword evidence="3" id="KW-1185">Reference proteome</keyword>
<dbReference type="Proteomes" id="UP000054248">
    <property type="component" value="Unassembled WGS sequence"/>
</dbReference>
<dbReference type="PROSITE" id="PS50181">
    <property type="entry name" value="FBOX"/>
    <property type="match status" value="1"/>
</dbReference>
<dbReference type="Gene3D" id="1.20.1280.50">
    <property type="match status" value="1"/>
</dbReference>
<proteinExistence type="predicted"/>
<reference evidence="2 3" key="1">
    <citation type="submission" date="2014-04" db="EMBL/GenBank/DDBJ databases">
        <authorList>
            <consortium name="DOE Joint Genome Institute"/>
            <person name="Kuo A."/>
            <person name="Girlanda M."/>
            <person name="Perotto S."/>
            <person name="Kohler A."/>
            <person name="Nagy L.G."/>
            <person name="Floudas D."/>
            <person name="Copeland A."/>
            <person name="Barry K.W."/>
            <person name="Cichocki N."/>
            <person name="Veneault-Fourrey C."/>
            <person name="LaButti K."/>
            <person name="Lindquist E.A."/>
            <person name="Lipzen A."/>
            <person name="Lundell T."/>
            <person name="Morin E."/>
            <person name="Murat C."/>
            <person name="Sun H."/>
            <person name="Tunlid A."/>
            <person name="Henrissat B."/>
            <person name="Grigoriev I.V."/>
            <person name="Hibbett D.S."/>
            <person name="Martin F."/>
            <person name="Nordberg H.P."/>
            <person name="Cantor M.N."/>
            <person name="Hua S.X."/>
        </authorList>
    </citation>
    <scope>NUCLEOTIDE SEQUENCE [LARGE SCALE GENOMIC DNA]</scope>
    <source>
        <strain evidence="2 3">MUT 4182</strain>
    </source>
</reference>
<feature type="domain" description="F-box" evidence="1">
    <location>
        <begin position="2"/>
        <end position="49"/>
    </location>
</feature>
<dbReference type="Pfam" id="PF12937">
    <property type="entry name" value="F-box-like"/>
    <property type="match status" value="1"/>
</dbReference>
<gene>
    <name evidence="2" type="ORF">M407DRAFT_9937</name>
</gene>
<dbReference type="EMBL" id="KN823110">
    <property type="protein sequence ID" value="KIO22400.1"/>
    <property type="molecule type" value="Genomic_DNA"/>
</dbReference>
<dbReference type="AlphaFoldDB" id="A0A0C3Q226"/>
<evidence type="ECO:0000313" key="2">
    <source>
        <dbReference type="EMBL" id="KIO22400.1"/>
    </source>
</evidence>
<dbReference type="HOGENOM" id="CLU_615670_0_0_1"/>
<dbReference type="CDD" id="cd09917">
    <property type="entry name" value="F-box_SF"/>
    <property type="match status" value="1"/>
</dbReference>
<organism evidence="2 3">
    <name type="scientific">Tulasnella calospora MUT 4182</name>
    <dbReference type="NCBI Taxonomy" id="1051891"/>
    <lineage>
        <taxon>Eukaryota</taxon>
        <taxon>Fungi</taxon>
        <taxon>Dikarya</taxon>
        <taxon>Basidiomycota</taxon>
        <taxon>Agaricomycotina</taxon>
        <taxon>Agaricomycetes</taxon>
        <taxon>Cantharellales</taxon>
        <taxon>Tulasnellaceae</taxon>
        <taxon>Tulasnella</taxon>
    </lineage>
</organism>
<name>A0A0C3Q226_9AGAM</name>
<dbReference type="InterPro" id="IPR036047">
    <property type="entry name" value="F-box-like_dom_sf"/>
</dbReference>